<evidence type="ECO:0000259" key="3">
    <source>
        <dbReference type="Pfam" id="PF00561"/>
    </source>
</evidence>
<feature type="domain" description="AB hydrolase-1" evidence="3">
    <location>
        <begin position="570"/>
        <end position="634"/>
    </location>
</feature>
<dbReference type="InterPro" id="IPR000073">
    <property type="entry name" value="AB_hydrolase_1"/>
</dbReference>
<feature type="compositionally biased region" description="Polar residues" evidence="1">
    <location>
        <begin position="335"/>
        <end position="354"/>
    </location>
</feature>
<feature type="region of interest" description="Disordered" evidence="1">
    <location>
        <begin position="335"/>
        <end position="370"/>
    </location>
</feature>
<protein>
    <recommendedName>
        <fullName evidence="3">AB hydrolase-1 domain-containing protein</fullName>
    </recommendedName>
</protein>
<dbReference type="PANTHER" id="PTHR37471:SF1">
    <property type="entry name" value="AB HYDROLASE-1 DOMAIN-CONTAINING PROTEIN"/>
    <property type="match status" value="1"/>
</dbReference>
<evidence type="ECO:0000256" key="1">
    <source>
        <dbReference type="SAM" id="MobiDB-lite"/>
    </source>
</evidence>
<feature type="transmembrane region" description="Helical" evidence="2">
    <location>
        <begin position="7"/>
        <end position="28"/>
    </location>
</feature>
<dbReference type="Pfam" id="PF00561">
    <property type="entry name" value="Abhydrolase_1"/>
    <property type="match status" value="1"/>
</dbReference>
<sequence length="840" mass="88696">MRTITRGVLGATSLVLIAYTLYIIIWPLRWRLLLVWPVVEALFFVCVFLPRYDRLNKQPQPHEPADHDAMRCWRRFLRYAREVPGGMDTGAYISGWYRGADPSQVKRGNLEEFVAYGFWYRSLQQMADAGLGHVPGQMVEELQAAWGVSFEPGYNPGVSFLGHLWEPLNASWRPLAFYLLVEGVGRGGRTLLRRWGFRRHQHSGLTYFTLGCDKPPPKSAAPGGNSNSSSTARVSCDATSSSSGCDLDSAAGDGVPQLAAAAAAPAGAGSAAAALPKLDQTVGAAMVEAADSTAPVVEAVVASANQLLEQQQQQQQQQQQPVPPKFTSTLSSVFEAQGSQDADWTPFAANSNSPAKDADTTPRNSYTDLSYRQPAPSAAAAAAAAAAHDSEQVAGRGSKGGQGLKLPAASAPVDGRSSSATAAAAAAADTKIGRDQSRQQGTATRAASAQPGGHPQMSLAHLPQLAPRTSQLLSAGTCPLQQVLTMTAMDAAPPGLPVLFLHGVGGLPAYLGLVLQMVAGGHPIIAVEFKGVSLRLGKVMTADEVEAAVVGSYGAAFSQHTTFDLLHCPNVMTADEVEAAVVGMLDELRIERACVMAHSYGTFIASLLVRRHPQRVASLYLLDPVTIGMFMPYLLTNFLYRRFEWSGWNKAALLGVAKVAVRKLAANDLHLCATFARRFYWTDLNMWPEDLPPGSVVLLSGKDDLVDSNAVRVMLERAGHVQVVFNPELTHGAFLLVPEVKAAILGTLQQLITASGSAVAGLGRGLSSLLLSKTHTLTLAGAAGGSGAAPGGAASARRALPTLASVASTLLGSRKERATLEPVASVRLPQPPADAAAADS</sequence>
<proteinExistence type="predicted"/>
<accession>A0ABY8UN98</accession>
<dbReference type="Gene3D" id="3.40.50.1820">
    <property type="entry name" value="alpha/beta hydrolase"/>
    <property type="match status" value="1"/>
</dbReference>
<name>A0ABY8UN98_TETOB</name>
<dbReference type="Proteomes" id="UP001244341">
    <property type="component" value="Chromosome 13b"/>
</dbReference>
<evidence type="ECO:0000256" key="2">
    <source>
        <dbReference type="SAM" id="Phobius"/>
    </source>
</evidence>
<dbReference type="EMBL" id="CP126220">
    <property type="protein sequence ID" value="WIA21766.1"/>
    <property type="molecule type" value="Genomic_DNA"/>
</dbReference>
<organism evidence="4 5">
    <name type="scientific">Tetradesmus obliquus</name>
    <name type="common">Green alga</name>
    <name type="synonym">Acutodesmus obliquus</name>
    <dbReference type="NCBI Taxonomy" id="3088"/>
    <lineage>
        <taxon>Eukaryota</taxon>
        <taxon>Viridiplantae</taxon>
        <taxon>Chlorophyta</taxon>
        <taxon>core chlorophytes</taxon>
        <taxon>Chlorophyceae</taxon>
        <taxon>CS clade</taxon>
        <taxon>Sphaeropleales</taxon>
        <taxon>Scenedesmaceae</taxon>
        <taxon>Tetradesmus</taxon>
    </lineage>
</organism>
<feature type="compositionally biased region" description="Low complexity" evidence="1">
    <location>
        <begin position="417"/>
        <end position="428"/>
    </location>
</feature>
<dbReference type="PANTHER" id="PTHR37471">
    <property type="entry name" value="UNNAMED PRODUCT"/>
    <property type="match status" value="1"/>
</dbReference>
<feature type="region of interest" description="Disordered" evidence="1">
    <location>
        <begin position="389"/>
        <end position="459"/>
    </location>
</feature>
<dbReference type="SUPFAM" id="SSF53474">
    <property type="entry name" value="alpha/beta-Hydrolases"/>
    <property type="match status" value="1"/>
</dbReference>
<feature type="compositionally biased region" description="Low complexity" evidence="1">
    <location>
        <begin position="220"/>
        <end position="230"/>
    </location>
</feature>
<keyword evidence="2" id="KW-0812">Transmembrane</keyword>
<keyword evidence="5" id="KW-1185">Reference proteome</keyword>
<feature type="compositionally biased region" description="Polar residues" evidence="1">
    <location>
        <begin position="361"/>
        <end position="370"/>
    </location>
</feature>
<feature type="region of interest" description="Disordered" evidence="1">
    <location>
        <begin position="218"/>
        <end position="237"/>
    </location>
</feature>
<gene>
    <name evidence="4" type="ORF">OEZ85_000927</name>
</gene>
<keyword evidence="2" id="KW-1133">Transmembrane helix</keyword>
<dbReference type="InterPro" id="IPR029058">
    <property type="entry name" value="AB_hydrolase_fold"/>
</dbReference>
<reference evidence="4 5" key="1">
    <citation type="submission" date="2023-05" db="EMBL/GenBank/DDBJ databases">
        <title>A 100% complete, gapless, phased diploid assembly of the Scenedesmus obliquus UTEX 3031 genome.</title>
        <authorList>
            <person name="Biondi T.C."/>
            <person name="Hanschen E.R."/>
            <person name="Kwon T."/>
            <person name="Eng W."/>
            <person name="Kruse C.P.S."/>
            <person name="Koehler S.I."/>
            <person name="Kunde Y."/>
            <person name="Gleasner C.D."/>
            <person name="You Mak K.T."/>
            <person name="Polle J."/>
            <person name="Hovde B.T."/>
            <person name="Starkenburg S.R."/>
        </authorList>
    </citation>
    <scope>NUCLEOTIDE SEQUENCE [LARGE SCALE GENOMIC DNA]</scope>
    <source>
        <strain evidence="4 5">DOE0152z</strain>
    </source>
</reference>
<feature type="compositionally biased region" description="Polar residues" evidence="1">
    <location>
        <begin position="438"/>
        <end position="447"/>
    </location>
</feature>
<evidence type="ECO:0000313" key="5">
    <source>
        <dbReference type="Proteomes" id="UP001244341"/>
    </source>
</evidence>
<keyword evidence="2" id="KW-0472">Membrane</keyword>
<evidence type="ECO:0000313" key="4">
    <source>
        <dbReference type="EMBL" id="WIA21766.1"/>
    </source>
</evidence>